<dbReference type="PANTHER" id="PTHR31727:SF6">
    <property type="entry name" value="OLEOYL-ACYL CARRIER PROTEIN THIOESTERASE 1, CHLOROPLASTIC"/>
    <property type="match status" value="1"/>
</dbReference>
<evidence type="ECO:0000313" key="8">
    <source>
        <dbReference type="EMBL" id="MBW3469743.1"/>
    </source>
</evidence>
<evidence type="ECO:0000256" key="5">
    <source>
        <dbReference type="ARBA" id="ARBA00023160"/>
    </source>
</evidence>
<dbReference type="GO" id="GO:0016297">
    <property type="term" value="F:fatty acyl-[ACP] hydrolase activity"/>
    <property type="evidence" value="ECO:0007669"/>
    <property type="project" value="InterPro"/>
</dbReference>
<evidence type="ECO:0000256" key="1">
    <source>
        <dbReference type="ARBA" id="ARBA00022516"/>
    </source>
</evidence>
<keyword evidence="1" id="KW-0444">Lipid biosynthesis</keyword>
<name>A0A951J3K7_9BACT</name>
<dbReference type="Pfam" id="PF01643">
    <property type="entry name" value="Acyl-ACP_TE"/>
    <property type="match status" value="1"/>
</dbReference>
<accession>A0A951J3K7</accession>
<dbReference type="PANTHER" id="PTHR31727">
    <property type="entry name" value="OLEOYL-ACYL CARRIER PROTEIN THIOESTERASE 1, CHLOROPLASTIC"/>
    <property type="match status" value="1"/>
</dbReference>
<reference evidence="8 9" key="1">
    <citation type="journal article" date="2020" name="Syst. Appl. Microbiol.">
        <title>Arthrospiribacter ruber gen. nov., sp. nov., a novel bacterium isolated from Arthrospira cultures.</title>
        <authorList>
            <person name="Waleron M."/>
            <person name="Misztak A."/>
            <person name="Waleron M.M."/>
            <person name="Furmaniak M."/>
            <person name="Mrozik A."/>
            <person name="Waleron K."/>
        </authorList>
    </citation>
    <scope>NUCLEOTIDE SEQUENCE [LARGE SCALE GENOMIC DNA]</scope>
    <source>
        <strain evidence="8 9">DPMB0001</strain>
    </source>
</reference>
<evidence type="ECO:0000256" key="4">
    <source>
        <dbReference type="ARBA" id="ARBA00023098"/>
    </source>
</evidence>
<dbReference type="EMBL" id="RPHB01000009">
    <property type="protein sequence ID" value="MBW3469743.1"/>
    <property type="molecule type" value="Genomic_DNA"/>
</dbReference>
<organism evidence="8 9">
    <name type="scientific">Arthrospiribacter ruber</name>
    <dbReference type="NCBI Taxonomy" id="2487934"/>
    <lineage>
        <taxon>Bacteria</taxon>
        <taxon>Pseudomonadati</taxon>
        <taxon>Bacteroidota</taxon>
        <taxon>Cytophagia</taxon>
        <taxon>Cytophagales</taxon>
        <taxon>Cyclobacteriaceae</taxon>
        <taxon>Arthrospiribacter</taxon>
    </lineage>
</organism>
<dbReference type="CDD" id="cd00586">
    <property type="entry name" value="4HBT"/>
    <property type="match status" value="1"/>
</dbReference>
<evidence type="ECO:0000259" key="7">
    <source>
        <dbReference type="Pfam" id="PF20791"/>
    </source>
</evidence>
<feature type="domain" description="Acyl-ACP thioesterase-like C-terminal" evidence="7">
    <location>
        <begin position="156"/>
        <end position="220"/>
    </location>
</feature>
<dbReference type="AlphaFoldDB" id="A0A951J3K7"/>
<evidence type="ECO:0000313" key="9">
    <source>
        <dbReference type="Proteomes" id="UP000727490"/>
    </source>
</evidence>
<evidence type="ECO:0000256" key="3">
    <source>
        <dbReference type="ARBA" id="ARBA00022832"/>
    </source>
</evidence>
<dbReference type="InterPro" id="IPR002864">
    <property type="entry name" value="Acyl-ACP_thioesterase_NHD"/>
</dbReference>
<keyword evidence="9" id="KW-1185">Reference proteome</keyword>
<dbReference type="RefSeq" id="WP_219293065.1">
    <property type="nucleotide sequence ID" value="NZ_RPHB01000009.1"/>
</dbReference>
<keyword evidence="3" id="KW-0276">Fatty acid metabolism</keyword>
<dbReference type="GO" id="GO:0000036">
    <property type="term" value="F:acyl carrier activity"/>
    <property type="evidence" value="ECO:0007669"/>
    <property type="project" value="TreeGrafter"/>
</dbReference>
<dbReference type="InterPro" id="IPR045023">
    <property type="entry name" value="FATA/B"/>
</dbReference>
<gene>
    <name evidence="8" type="ORF">EGN73_18255</name>
</gene>
<dbReference type="Pfam" id="PF20791">
    <property type="entry name" value="Acyl-ACP_TE_C"/>
    <property type="match status" value="1"/>
</dbReference>
<keyword evidence="5" id="KW-0275">Fatty acid biosynthesis</keyword>
<evidence type="ECO:0000256" key="2">
    <source>
        <dbReference type="ARBA" id="ARBA00022801"/>
    </source>
</evidence>
<keyword evidence="4" id="KW-0443">Lipid metabolism</keyword>
<comment type="caution">
    <text evidence="8">The sequence shown here is derived from an EMBL/GenBank/DDBJ whole genome shotgun (WGS) entry which is preliminary data.</text>
</comment>
<evidence type="ECO:0000259" key="6">
    <source>
        <dbReference type="Pfam" id="PF01643"/>
    </source>
</evidence>
<dbReference type="Proteomes" id="UP000727490">
    <property type="component" value="Unassembled WGS sequence"/>
</dbReference>
<sequence>MTPKKPFQFEKEFEVLSFQINPSGKLRWASLGDLLQETAWKHADSRGFGQELFEKGLMWVLSRFQIQVHRMPSWGELITVKTAGRGISGLFALREFEVIDQAGEVLAEAMSAWLLLDVKSKRPKRPSQVLPSELFALTEDDSQLPPKITFSETGDLSTAFNVRASDLDMNNHVNNVSYIRWVEDFAIEQKKKFNKLCINYLSEARIGETVTIKGDFSHTKNILAGISESKVFFIVDIT</sequence>
<dbReference type="InterPro" id="IPR049427">
    <property type="entry name" value="Acyl-ACP_TE_C"/>
</dbReference>
<proteinExistence type="predicted"/>
<feature type="domain" description="Acyl-ACP thioesterase N-terminal hotdog" evidence="6">
    <location>
        <begin position="8"/>
        <end position="125"/>
    </location>
</feature>
<protein>
    <submittedName>
        <fullName evidence="8">Acyl-ACP thioesterase</fullName>
    </submittedName>
</protein>
<keyword evidence="2" id="KW-0378">Hydrolase</keyword>